<gene>
    <name evidence="2" type="ORF">NLI96_g2700</name>
</gene>
<sequence length="152" mass="17738">MSSNTESSPTNYSPGLTSSNHSVNEKVQNSWSRPTFQRLAYNLFCRDITELPMYLPIEDQWVATRRLWMGTAWDMLNSRLIPEPSTCLNKGLCEPWELEVVEREQTWLLNPEYSVMLQEAEIILDILESQSFIPELDAYQKYAETVKRLSKQ</sequence>
<comment type="caution">
    <text evidence="2">The sequence shown here is derived from an EMBL/GenBank/DDBJ whole genome shotgun (WGS) entry which is preliminary data.</text>
</comment>
<evidence type="ECO:0000256" key="1">
    <source>
        <dbReference type="SAM" id="MobiDB-lite"/>
    </source>
</evidence>
<accession>A0AAD5V7V1</accession>
<proteinExistence type="predicted"/>
<evidence type="ECO:0000313" key="3">
    <source>
        <dbReference type="Proteomes" id="UP001212997"/>
    </source>
</evidence>
<dbReference type="Proteomes" id="UP001212997">
    <property type="component" value="Unassembled WGS sequence"/>
</dbReference>
<name>A0AAD5V7V1_9APHY</name>
<evidence type="ECO:0000313" key="2">
    <source>
        <dbReference type="EMBL" id="KAJ3488663.1"/>
    </source>
</evidence>
<dbReference type="EMBL" id="JANAWD010000062">
    <property type="protein sequence ID" value="KAJ3488663.1"/>
    <property type="molecule type" value="Genomic_DNA"/>
</dbReference>
<feature type="region of interest" description="Disordered" evidence="1">
    <location>
        <begin position="1"/>
        <end position="24"/>
    </location>
</feature>
<protein>
    <submittedName>
        <fullName evidence="2">Uncharacterized protein</fullName>
    </submittedName>
</protein>
<dbReference type="AlphaFoldDB" id="A0AAD5V7V1"/>
<keyword evidence="3" id="KW-1185">Reference proteome</keyword>
<reference evidence="2" key="1">
    <citation type="submission" date="2022-07" db="EMBL/GenBank/DDBJ databases">
        <title>Genome Sequence of Physisporinus lineatus.</title>
        <authorList>
            <person name="Buettner E."/>
        </authorList>
    </citation>
    <scope>NUCLEOTIDE SEQUENCE</scope>
    <source>
        <strain evidence="2">VT162</strain>
    </source>
</reference>
<organism evidence="2 3">
    <name type="scientific">Meripilus lineatus</name>
    <dbReference type="NCBI Taxonomy" id="2056292"/>
    <lineage>
        <taxon>Eukaryota</taxon>
        <taxon>Fungi</taxon>
        <taxon>Dikarya</taxon>
        <taxon>Basidiomycota</taxon>
        <taxon>Agaricomycotina</taxon>
        <taxon>Agaricomycetes</taxon>
        <taxon>Polyporales</taxon>
        <taxon>Meripilaceae</taxon>
        <taxon>Meripilus</taxon>
    </lineage>
</organism>